<evidence type="ECO:0000313" key="4">
    <source>
        <dbReference type="Proteomes" id="UP000678499"/>
    </source>
</evidence>
<feature type="region of interest" description="Disordered" evidence="1">
    <location>
        <begin position="176"/>
        <end position="247"/>
    </location>
</feature>
<dbReference type="EMBL" id="OA883675">
    <property type="protein sequence ID" value="CAD7279424.1"/>
    <property type="molecule type" value="Genomic_DNA"/>
</dbReference>
<evidence type="ECO:0000256" key="1">
    <source>
        <dbReference type="SAM" id="MobiDB-lite"/>
    </source>
</evidence>
<gene>
    <name evidence="3" type="ORF">NMOB1V02_LOCUS7097</name>
</gene>
<feature type="compositionally biased region" description="Basic and acidic residues" evidence="1">
    <location>
        <begin position="327"/>
        <end position="345"/>
    </location>
</feature>
<protein>
    <recommendedName>
        <fullName evidence="5">Peptidase S1 domain-containing protein</fullName>
    </recommendedName>
</protein>
<feature type="region of interest" description="Disordered" evidence="1">
    <location>
        <begin position="906"/>
        <end position="927"/>
    </location>
</feature>
<feature type="region of interest" description="Disordered" evidence="1">
    <location>
        <begin position="262"/>
        <end position="356"/>
    </location>
</feature>
<evidence type="ECO:0008006" key="5">
    <source>
        <dbReference type="Google" id="ProtNLM"/>
    </source>
</evidence>
<feature type="compositionally biased region" description="Low complexity" evidence="1">
    <location>
        <begin position="180"/>
        <end position="189"/>
    </location>
</feature>
<feature type="region of interest" description="Disordered" evidence="1">
    <location>
        <begin position="835"/>
        <end position="889"/>
    </location>
</feature>
<dbReference type="EMBL" id="CAJPEX010001638">
    <property type="protein sequence ID" value="CAG0919576.1"/>
    <property type="molecule type" value="Genomic_DNA"/>
</dbReference>
<feature type="region of interest" description="Disordered" evidence="1">
    <location>
        <begin position="529"/>
        <end position="595"/>
    </location>
</feature>
<feature type="compositionally biased region" description="Polar residues" evidence="1">
    <location>
        <begin position="383"/>
        <end position="405"/>
    </location>
</feature>
<feature type="region of interest" description="Disordered" evidence="1">
    <location>
        <begin position="370"/>
        <end position="512"/>
    </location>
</feature>
<accession>A0A7R9BQ16</accession>
<name>A0A7R9BQ16_9CRUS</name>
<sequence>MKTASDLRGVLLAMALIIGSINVIDSNDSESIRSVHASITEKVCEKISDLSKCEKIAVGEHQEFIALKTDRQDFTHGKTVKDWCFQCDPRGLMVLYCPVVSLGNDECDEAALWVEGKSRYCGTEEVVEIDKNCISAVLEVNNSYVATAMHSPYLHCTATCIKSMAYMHTALHVPDEGLKNSINSNSTSTSEEEDEEEADFENLEDNEVTTSMGPLDEMSKEQTTEPVLLTKGEIRDSDPPQQTSAEMNGYLTSQEGPHVEETSLITTTEPASDSAEDNDLDLATTTTASRNDPWPQVTEGDPTTSNTHASTMANDRENPSSFDEESHEQSRESTIEIDNRNHDSESQSSASTATARAEYIGESIDILASEKQEGFAEKEDNRISNTVDPCEDTSFSENHLQQTIAKVSGGSGSPETETSFLDFSRSEKESLDLTTDQPTDRSFQPISDLEVEEIRTTDFKPGGNFFKPPPRIGSASLLKNTGQNSKSSTEPKSTTRRPAGDNANKIRDSSWEIPKNLIKQILEKLIRTSIDSKLHTETKTSEQTRQTEEKESTNFGRRTTDRLRLLEDKDSSSNEDNESEKTTEASWTNSHTHREHTTTILRKELWQDIEQEPSITISRDSGSAEYKNAPSHMDNKISGRAFNDFVAADDQSGEKSTFQPEEITTIFETHSATESPVTPVENLPRAGSIEEEDDGSIFSWPKDSKKSPRKFEEKSDSLPTTVDTELPENSEPTIFFSSFKNADATNNPSEITDETPVFTSSFELDDPTTSALFDDEFNLSSSKKKSRDFESTTLSPDVIGVQDEKLKGLHATRTTKPGEIPSMTSDQILKETAITSHGMASSAQKNTDSLKTADQKSNIDLNKKVNSSGVSSKARDRTTEVPIIPSSGEKRDEGFINKALIRANGVESTDNWGQPGEESAGGGADELSGLEECGLTLRTLPSTIIYPFVVRFQSPLGFPCTGALIRKGEIITTHKCFSRTSHRSSIENDGDDNGVMLYLSFPRNPLNPVALPARNIARNEGNQLVTIRVEITPSTVGHDDLPVCMPNNHRMLEGTDYKVIALSQSGGMMAVDGITRWRRNIGSFQFTTEPEFLIQPREETGCGTITEGSPIVEEGSDGRMTLIGITKESFHGCFYPSMARTSVAFEPTLDDLRRCLPDEDYRGENSLSGSESGNNFS</sequence>
<feature type="signal peptide" evidence="2">
    <location>
        <begin position="1"/>
        <end position="26"/>
    </location>
</feature>
<feature type="compositionally biased region" description="Polar residues" evidence="1">
    <location>
        <begin position="477"/>
        <end position="492"/>
    </location>
</feature>
<dbReference type="SUPFAM" id="SSF50494">
    <property type="entry name" value="Trypsin-like serine proteases"/>
    <property type="match status" value="1"/>
</dbReference>
<feature type="compositionally biased region" description="Polar residues" evidence="1">
    <location>
        <begin position="301"/>
        <end position="313"/>
    </location>
</feature>
<dbReference type="AlphaFoldDB" id="A0A7R9BQ16"/>
<keyword evidence="2" id="KW-0732">Signal</keyword>
<feature type="compositionally biased region" description="Polar residues" evidence="1">
    <location>
        <begin position="835"/>
        <end position="860"/>
    </location>
</feature>
<reference evidence="3" key="1">
    <citation type="submission" date="2020-11" db="EMBL/GenBank/DDBJ databases">
        <authorList>
            <person name="Tran Van P."/>
        </authorList>
    </citation>
    <scope>NUCLEOTIDE SEQUENCE</scope>
</reference>
<feature type="compositionally biased region" description="Low complexity" evidence="1">
    <location>
        <begin position="346"/>
        <end position="356"/>
    </location>
</feature>
<evidence type="ECO:0000313" key="3">
    <source>
        <dbReference type="EMBL" id="CAD7279424.1"/>
    </source>
</evidence>
<organism evidence="3">
    <name type="scientific">Notodromas monacha</name>
    <dbReference type="NCBI Taxonomy" id="399045"/>
    <lineage>
        <taxon>Eukaryota</taxon>
        <taxon>Metazoa</taxon>
        <taxon>Ecdysozoa</taxon>
        <taxon>Arthropoda</taxon>
        <taxon>Crustacea</taxon>
        <taxon>Oligostraca</taxon>
        <taxon>Ostracoda</taxon>
        <taxon>Podocopa</taxon>
        <taxon>Podocopida</taxon>
        <taxon>Cypridocopina</taxon>
        <taxon>Cypridoidea</taxon>
        <taxon>Cyprididae</taxon>
        <taxon>Notodromas</taxon>
    </lineage>
</organism>
<feature type="chain" id="PRO_5036402994" description="Peptidase S1 domain-containing protein" evidence="2">
    <location>
        <begin position="27"/>
        <end position="1177"/>
    </location>
</feature>
<feature type="region of interest" description="Disordered" evidence="1">
    <location>
        <begin position="669"/>
        <end position="728"/>
    </location>
</feature>
<feature type="compositionally biased region" description="Basic and acidic residues" evidence="1">
    <location>
        <begin position="370"/>
        <end position="382"/>
    </location>
</feature>
<dbReference type="InterPro" id="IPR009003">
    <property type="entry name" value="Peptidase_S1_PA"/>
</dbReference>
<feature type="compositionally biased region" description="Basic and acidic residues" evidence="1">
    <location>
        <begin position="529"/>
        <end position="572"/>
    </location>
</feature>
<feature type="compositionally biased region" description="Polar residues" evidence="1">
    <location>
        <begin position="432"/>
        <end position="445"/>
    </location>
</feature>
<evidence type="ECO:0000256" key="2">
    <source>
        <dbReference type="SAM" id="SignalP"/>
    </source>
</evidence>
<dbReference type="Proteomes" id="UP000678499">
    <property type="component" value="Unassembled WGS sequence"/>
</dbReference>
<proteinExistence type="predicted"/>
<feature type="compositionally biased region" description="Acidic residues" evidence="1">
    <location>
        <begin position="190"/>
        <end position="207"/>
    </location>
</feature>
<feature type="compositionally biased region" description="Basic and acidic residues" evidence="1">
    <location>
        <begin position="702"/>
        <end position="716"/>
    </location>
</feature>
<keyword evidence="4" id="KW-1185">Reference proteome</keyword>